<accession>A0ABW5HKM6</accession>
<keyword evidence="2 4" id="KW-0238">DNA-binding</keyword>
<dbReference type="SUPFAM" id="SSF46689">
    <property type="entry name" value="Homeodomain-like"/>
    <property type="match status" value="1"/>
</dbReference>
<evidence type="ECO:0000256" key="1">
    <source>
        <dbReference type="ARBA" id="ARBA00023015"/>
    </source>
</evidence>
<dbReference type="Proteomes" id="UP001597483">
    <property type="component" value="Unassembled WGS sequence"/>
</dbReference>
<sequence>MRADAARNRTAILTSARTLLIARGPEAGMDEIAAEAGVAVGTLYRHFPTKQDLVREIAEDLGAAIAEVLDSAAARVAAGQTTAADELLSLIRRVVVDLGEERLLRAALSNLSPEPLHAMRAHAVEAIESLIATAHRDRALRPGISAEDVGLLLAASPGPDVPEPARSRWTELAWLALSDHCR</sequence>
<organism evidence="6 7">
    <name type="scientific">Amycolatopsis silviterrae</name>
    <dbReference type="NCBI Taxonomy" id="1656914"/>
    <lineage>
        <taxon>Bacteria</taxon>
        <taxon>Bacillati</taxon>
        <taxon>Actinomycetota</taxon>
        <taxon>Actinomycetes</taxon>
        <taxon>Pseudonocardiales</taxon>
        <taxon>Pseudonocardiaceae</taxon>
        <taxon>Amycolatopsis</taxon>
    </lineage>
</organism>
<gene>
    <name evidence="6" type="ORF">ACFSVL_40485</name>
</gene>
<evidence type="ECO:0000313" key="6">
    <source>
        <dbReference type="EMBL" id="MFD2473736.1"/>
    </source>
</evidence>
<keyword evidence="1" id="KW-0805">Transcription regulation</keyword>
<keyword evidence="3" id="KW-0804">Transcription</keyword>
<evidence type="ECO:0000256" key="2">
    <source>
        <dbReference type="ARBA" id="ARBA00023125"/>
    </source>
</evidence>
<dbReference type="RefSeq" id="WP_378312435.1">
    <property type="nucleotide sequence ID" value="NZ_JBHUKS010000033.1"/>
</dbReference>
<dbReference type="InterPro" id="IPR009057">
    <property type="entry name" value="Homeodomain-like_sf"/>
</dbReference>
<dbReference type="InterPro" id="IPR036271">
    <property type="entry name" value="Tet_transcr_reg_TetR-rel_C_sf"/>
</dbReference>
<dbReference type="Gene3D" id="1.10.357.10">
    <property type="entry name" value="Tetracycline Repressor, domain 2"/>
    <property type="match status" value="1"/>
</dbReference>
<protein>
    <submittedName>
        <fullName evidence="6">TetR/AcrR family transcriptional regulator</fullName>
    </submittedName>
</protein>
<evidence type="ECO:0000256" key="3">
    <source>
        <dbReference type="ARBA" id="ARBA00023163"/>
    </source>
</evidence>
<dbReference type="InterPro" id="IPR001647">
    <property type="entry name" value="HTH_TetR"/>
</dbReference>
<dbReference type="PANTHER" id="PTHR30055">
    <property type="entry name" value="HTH-TYPE TRANSCRIPTIONAL REGULATOR RUTR"/>
    <property type="match status" value="1"/>
</dbReference>
<feature type="DNA-binding region" description="H-T-H motif" evidence="4">
    <location>
        <begin position="28"/>
        <end position="47"/>
    </location>
</feature>
<feature type="domain" description="HTH tetR-type" evidence="5">
    <location>
        <begin position="6"/>
        <end position="65"/>
    </location>
</feature>
<proteinExistence type="predicted"/>
<dbReference type="EMBL" id="JBHUKS010000033">
    <property type="protein sequence ID" value="MFD2473736.1"/>
    <property type="molecule type" value="Genomic_DNA"/>
</dbReference>
<dbReference type="PANTHER" id="PTHR30055:SF234">
    <property type="entry name" value="HTH-TYPE TRANSCRIPTIONAL REGULATOR BETI"/>
    <property type="match status" value="1"/>
</dbReference>
<comment type="caution">
    <text evidence="6">The sequence shown here is derived from an EMBL/GenBank/DDBJ whole genome shotgun (WGS) entry which is preliminary data.</text>
</comment>
<name>A0ABW5HKM6_9PSEU</name>
<dbReference type="PRINTS" id="PR00455">
    <property type="entry name" value="HTHTETR"/>
</dbReference>
<evidence type="ECO:0000256" key="4">
    <source>
        <dbReference type="PROSITE-ProRule" id="PRU00335"/>
    </source>
</evidence>
<dbReference type="InterPro" id="IPR050109">
    <property type="entry name" value="HTH-type_TetR-like_transc_reg"/>
</dbReference>
<dbReference type="Pfam" id="PF00440">
    <property type="entry name" value="TetR_N"/>
    <property type="match status" value="1"/>
</dbReference>
<evidence type="ECO:0000259" key="5">
    <source>
        <dbReference type="PROSITE" id="PS50977"/>
    </source>
</evidence>
<reference evidence="7" key="1">
    <citation type="journal article" date="2019" name="Int. J. Syst. Evol. Microbiol.">
        <title>The Global Catalogue of Microorganisms (GCM) 10K type strain sequencing project: providing services to taxonomists for standard genome sequencing and annotation.</title>
        <authorList>
            <consortium name="The Broad Institute Genomics Platform"/>
            <consortium name="The Broad Institute Genome Sequencing Center for Infectious Disease"/>
            <person name="Wu L."/>
            <person name="Ma J."/>
        </authorList>
    </citation>
    <scope>NUCLEOTIDE SEQUENCE [LARGE SCALE GENOMIC DNA]</scope>
    <source>
        <strain evidence="7">CGMCC 4.7641</strain>
    </source>
</reference>
<evidence type="ECO:0000313" key="7">
    <source>
        <dbReference type="Proteomes" id="UP001597483"/>
    </source>
</evidence>
<dbReference type="SUPFAM" id="SSF48498">
    <property type="entry name" value="Tetracyclin repressor-like, C-terminal domain"/>
    <property type="match status" value="1"/>
</dbReference>
<dbReference type="PROSITE" id="PS50977">
    <property type="entry name" value="HTH_TETR_2"/>
    <property type="match status" value="1"/>
</dbReference>
<keyword evidence="7" id="KW-1185">Reference proteome</keyword>